<proteinExistence type="predicted"/>
<evidence type="ECO:0000313" key="3">
    <source>
        <dbReference type="Proteomes" id="UP000003987"/>
    </source>
</evidence>
<sequence>MTEKKRKFKYLNSSYYITDQGHIENADHHRLKSFDNGEGYLTISLSSNGHRKNFYIHRLVAMKFIDNPNLLPEVNHKDGNKKNNSVSNLEWVSRKENVHHAIKT</sequence>
<dbReference type="RefSeq" id="WP_006916258.1">
    <property type="nucleotide sequence ID" value="NZ_GG698802.1"/>
</dbReference>
<keyword evidence="2" id="KW-0378">Hydrolase</keyword>
<dbReference type="HOGENOM" id="CLU_2381063_0_0_9"/>
<dbReference type="Proteomes" id="UP000003987">
    <property type="component" value="Unassembled WGS sequence"/>
</dbReference>
<reference evidence="2 3" key="1">
    <citation type="submission" date="2009-06" db="EMBL/GenBank/DDBJ databases">
        <title>The Genome Sequence of Lactobacillus coleohominis strain 101-4-CHN.</title>
        <authorList>
            <consortium name="The Broad Institute Genome Sequencing Platform"/>
            <person name="Ward D."/>
            <person name="Young S.K."/>
            <person name="Zeng Q."/>
            <person name="Koehrsen M."/>
            <person name="Alvarado L."/>
            <person name="Berlin A."/>
            <person name="Borenstein D."/>
            <person name="Chen Z."/>
            <person name="Engels R."/>
            <person name="Freedman E."/>
            <person name="Gellesch M."/>
            <person name="Goldberg J."/>
            <person name="Griggs A."/>
            <person name="Gujja S."/>
            <person name="Heiman D."/>
            <person name="Hepburn T."/>
            <person name="Howarth C."/>
            <person name="Jen D."/>
            <person name="Larson L."/>
            <person name="Lewis B."/>
            <person name="Mehta T."/>
            <person name="Park D."/>
            <person name="Pearson M."/>
            <person name="Roberts A."/>
            <person name="Saif S."/>
            <person name="Shea T."/>
            <person name="Shenoy N."/>
            <person name="Sisk P."/>
            <person name="Stolte C."/>
            <person name="Sykes S."/>
            <person name="Walk T."/>
            <person name="White J."/>
            <person name="Yandava C."/>
            <person name="Liu Y."/>
            <person name="Xu Q."/>
            <person name="Lander E."/>
            <person name="Nusbaum C."/>
            <person name="Galagan J."/>
            <person name="Birren B."/>
        </authorList>
    </citation>
    <scope>NUCLEOTIDE SEQUENCE [LARGE SCALE GENOMIC DNA]</scope>
    <source>
        <strain evidence="2 3">101-4-CHN</strain>
    </source>
</reference>
<evidence type="ECO:0000313" key="2">
    <source>
        <dbReference type="EMBL" id="EEU31073.1"/>
    </source>
</evidence>
<dbReference type="Pfam" id="PF13392">
    <property type="entry name" value="HNH_3"/>
    <property type="match status" value="1"/>
</dbReference>
<keyword evidence="3" id="KW-1185">Reference proteome</keyword>
<gene>
    <name evidence="2" type="ORF">HMPREF0501_00478</name>
</gene>
<evidence type="ECO:0000259" key="1">
    <source>
        <dbReference type="SMART" id="SM00507"/>
    </source>
</evidence>
<dbReference type="AlphaFoldDB" id="C7XUW2"/>
<dbReference type="STRING" id="575594.HMPREF0501_00478"/>
<organism evidence="2 3">
    <name type="scientific">Limosilactobacillus coleohominis 101-4-CHN</name>
    <dbReference type="NCBI Taxonomy" id="575594"/>
    <lineage>
        <taxon>Bacteria</taxon>
        <taxon>Bacillati</taxon>
        <taxon>Bacillota</taxon>
        <taxon>Bacilli</taxon>
        <taxon>Lactobacillales</taxon>
        <taxon>Lactobacillaceae</taxon>
        <taxon>Limosilactobacillus</taxon>
    </lineage>
</organism>
<dbReference type="OrthoDB" id="6631788at2"/>
<dbReference type="InterPro" id="IPR044925">
    <property type="entry name" value="His-Me_finger_sf"/>
</dbReference>
<dbReference type="EMBL" id="GG698802">
    <property type="protein sequence ID" value="EEU31073.1"/>
    <property type="molecule type" value="Genomic_DNA"/>
</dbReference>
<dbReference type="SUPFAM" id="SSF54060">
    <property type="entry name" value="His-Me finger endonucleases"/>
    <property type="match status" value="1"/>
</dbReference>
<dbReference type="Gene3D" id="3.90.75.20">
    <property type="match status" value="1"/>
</dbReference>
<dbReference type="GO" id="GO:0004519">
    <property type="term" value="F:endonuclease activity"/>
    <property type="evidence" value="ECO:0007669"/>
    <property type="project" value="UniProtKB-KW"/>
</dbReference>
<dbReference type="InterPro" id="IPR003615">
    <property type="entry name" value="HNH_nuc"/>
</dbReference>
<keyword evidence="2" id="KW-0255">Endonuclease</keyword>
<accession>C7XUW2</accession>
<dbReference type="SMART" id="SM00507">
    <property type="entry name" value="HNHc"/>
    <property type="match status" value="1"/>
</dbReference>
<keyword evidence="2" id="KW-0540">Nuclease</keyword>
<feature type="domain" description="HNH nuclease" evidence="1">
    <location>
        <begin position="50"/>
        <end position="98"/>
    </location>
</feature>
<name>C7XUW2_9LACO</name>
<protein>
    <submittedName>
        <fullName evidence="2">HNH endonuclease domain protein</fullName>
    </submittedName>
</protein>